<reference evidence="3" key="2">
    <citation type="journal article" date="2023" name="Genes Genomics">
        <title>Genomic insights of Leclercia adecarboxylata strains linked to an outbreak in public hospitals in Mexico.</title>
        <authorList>
            <person name="Barrios-Villa E."/>
            <person name="Pacheco-Flores B."/>
            <person name="Lozano-Zarain P."/>
            <person name="Del Campo-Ortega R."/>
            <person name="de Jesus Ascencio-Montiel I."/>
            <person name="Gonzalez-Leon M."/>
            <person name="Camorlinga-Ponce M."/>
            <person name="Gaytan Cervantes F.J."/>
            <person name="Gonzalez Torres C."/>
            <person name="Aguilar E."/>
            <person name="Gonzalez Ibarra J."/>
            <person name="Torres Lopez F.J."/>
            <person name="Rosas-Vargas H."/>
            <person name="Gonzalez-Bonilla C.R."/>
            <person name="Del Carmen Rocha-Gracia R."/>
        </authorList>
    </citation>
    <scope>NUCLEOTIDE SEQUENCE</scope>
    <source>
        <strain evidence="3">Lac40</strain>
    </source>
</reference>
<keyword evidence="2" id="KW-0732">Signal</keyword>
<dbReference type="EMBL" id="MH909330">
    <property type="protein sequence ID" value="QBQ66713.1"/>
    <property type="molecule type" value="Genomic_DNA"/>
</dbReference>
<evidence type="ECO:0000256" key="2">
    <source>
        <dbReference type="SAM" id="SignalP"/>
    </source>
</evidence>
<evidence type="ECO:0000313" key="3">
    <source>
        <dbReference type="EMBL" id="MDC6640767.1"/>
    </source>
</evidence>
<gene>
    <name evidence="3" type="primary">pilP</name>
    <name evidence="3" type="ORF">OEZ79_21290</name>
</gene>
<geneLocation type="plasmid" evidence="4">
    <name>p707804-1FII</name>
</geneLocation>
<dbReference type="NCBIfam" id="TIGR03021">
    <property type="entry name" value="pilP_fam"/>
    <property type="match status" value="1"/>
</dbReference>
<feature type="compositionally biased region" description="Polar residues" evidence="1">
    <location>
        <begin position="90"/>
        <end position="101"/>
    </location>
</feature>
<name>A0A482M1R5_9ENTR</name>
<dbReference type="InterPro" id="IPR022753">
    <property type="entry name" value="T4SS_pilus_biogen_PilP"/>
</dbReference>
<feature type="chain" id="PRO_5019829200" evidence="2">
    <location>
        <begin position="27"/>
        <end position="163"/>
    </location>
</feature>
<accession>A0A482M1R5</accession>
<dbReference type="RefSeq" id="WP_223610703.1">
    <property type="nucleotide sequence ID" value="NZ_JAIPRI010000020.1"/>
</dbReference>
<dbReference type="AlphaFoldDB" id="A0A482M1R5"/>
<evidence type="ECO:0000256" key="1">
    <source>
        <dbReference type="SAM" id="MobiDB-lite"/>
    </source>
</evidence>
<sequence>MRLRNNPLQACALLSLMLTVALPVVASTSASPQAPTALTLGELEELHTRNLLLQAKVQEAQLQRQLEENKSGNNPASTPVPGTAIGYTSLPAQSPPVSAGSTRPVVLEVNGRDKNLRATLQLPSGQTLVVAPGNRIPGLEQSVRSISLAGVTLSDGTLLAFGD</sequence>
<dbReference type="EMBL" id="JAOURS010000032">
    <property type="protein sequence ID" value="MDC6640767.1"/>
    <property type="molecule type" value="Genomic_DNA"/>
</dbReference>
<feature type="region of interest" description="Disordered" evidence="1">
    <location>
        <begin position="65"/>
        <end position="102"/>
    </location>
</feature>
<protein>
    <submittedName>
        <fullName evidence="3">Type IV pilus biogenesis protein PilP</fullName>
    </submittedName>
</protein>
<feature type="signal peptide" evidence="2">
    <location>
        <begin position="1"/>
        <end position="26"/>
    </location>
</feature>
<organism evidence="4">
    <name type="scientific">Leclercia adecarboxylata</name>
    <dbReference type="NCBI Taxonomy" id="83655"/>
    <lineage>
        <taxon>Bacteria</taxon>
        <taxon>Pseudomonadati</taxon>
        <taxon>Pseudomonadota</taxon>
        <taxon>Gammaproteobacteria</taxon>
        <taxon>Enterobacterales</taxon>
        <taxon>Enterobacteriaceae</taxon>
        <taxon>Leclercia</taxon>
    </lineage>
</organism>
<reference evidence="4" key="1">
    <citation type="submission" date="2018-09" db="EMBL/GenBank/DDBJ databases">
        <authorList>
            <person name="Yuan Q."/>
            <person name="Jiang X."/>
            <person name="Jing Y."/>
            <person name="Cheng Q."/>
            <person name="Zhou D."/>
        </authorList>
    </citation>
    <scope>NUCLEOTIDE SEQUENCE</scope>
    <source>
        <strain evidence="4">150707804</strain>
        <plasmid evidence="4">p707804-1FII</plasmid>
    </source>
</reference>
<dbReference type="Proteomes" id="UP001149314">
    <property type="component" value="Unassembled WGS sequence"/>
</dbReference>
<keyword evidence="4" id="KW-0614">Plasmid</keyword>
<evidence type="ECO:0000313" key="4">
    <source>
        <dbReference type="EMBL" id="QBQ66713.1"/>
    </source>
</evidence>
<proteinExistence type="predicted"/>